<dbReference type="Gene3D" id="3.90.180.10">
    <property type="entry name" value="Medium-chain alcohol dehydrogenases, catalytic domain"/>
    <property type="match status" value="1"/>
</dbReference>
<evidence type="ECO:0000256" key="7">
    <source>
        <dbReference type="ARBA" id="ARBA00033399"/>
    </source>
</evidence>
<comment type="subcellular location">
    <subcellularLocation>
        <location evidence="1">Cytoplasm</location>
    </subcellularLocation>
</comment>
<evidence type="ECO:0000256" key="3">
    <source>
        <dbReference type="ARBA" id="ARBA00022490"/>
    </source>
</evidence>
<keyword evidence="4" id="KW-0479">Metal-binding</keyword>
<dbReference type="GO" id="GO:0046294">
    <property type="term" value="P:formaldehyde catabolic process"/>
    <property type="evidence" value="ECO:0007669"/>
    <property type="project" value="TreeGrafter"/>
</dbReference>
<reference evidence="9 10" key="2">
    <citation type="submission" date="2020-07" db="EMBL/GenBank/DDBJ databases">
        <title>Genome assembly of wild tea tree DASZ reveals pedigree and selection history of tea varieties.</title>
        <authorList>
            <person name="Zhang W."/>
        </authorList>
    </citation>
    <scope>NUCLEOTIDE SEQUENCE [LARGE SCALE GENOMIC DNA]</scope>
    <source>
        <strain evidence="10">cv. G240</strain>
        <tissue evidence="9">Leaf</tissue>
    </source>
</reference>
<keyword evidence="5" id="KW-0862">Zinc</keyword>
<gene>
    <name evidence="9" type="ORF">HYC85_025057</name>
</gene>
<dbReference type="SUPFAM" id="SSF51735">
    <property type="entry name" value="NAD(P)-binding Rossmann-fold domains"/>
    <property type="match status" value="1"/>
</dbReference>
<evidence type="ECO:0000256" key="2">
    <source>
        <dbReference type="ARBA" id="ARBA00011738"/>
    </source>
</evidence>
<dbReference type="InterPro" id="IPR011032">
    <property type="entry name" value="GroES-like_sf"/>
</dbReference>
<dbReference type="EMBL" id="JACBKZ010000012">
    <property type="protein sequence ID" value="KAF5937551.1"/>
    <property type="molecule type" value="Genomic_DNA"/>
</dbReference>
<evidence type="ECO:0000256" key="6">
    <source>
        <dbReference type="ARBA" id="ARBA00031007"/>
    </source>
</evidence>
<dbReference type="Gene3D" id="3.40.50.720">
    <property type="entry name" value="NAD(P)-binding Rossmann-like Domain"/>
    <property type="match status" value="1"/>
</dbReference>
<keyword evidence="3" id="KW-0963">Cytoplasm</keyword>
<dbReference type="GO" id="GO:0008270">
    <property type="term" value="F:zinc ion binding"/>
    <property type="evidence" value="ECO:0007669"/>
    <property type="project" value="TreeGrafter"/>
</dbReference>
<dbReference type="GO" id="GO:0051903">
    <property type="term" value="F:S-(hydroxymethyl)glutathione dehydrogenase [NAD(P)+] activity"/>
    <property type="evidence" value="ECO:0007669"/>
    <property type="project" value="TreeGrafter"/>
</dbReference>
<protein>
    <recommendedName>
        <fullName evidence="7">Alcohol dehydrogenase class-III</fullName>
    </recommendedName>
    <alternativeName>
        <fullName evidence="6">Glutathione-dependent formaldehyde dehydrogenase</fullName>
    </alternativeName>
</protein>
<evidence type="ECO:0000256" key="1">
    <source>
        <dbReference type="ARBA" id="ARBA00004496"/>
    </source>
</evidence>
<evidence type="ECO:0000256" key="4">
    <source>
        <dbReference type="ARBA" id="ARBA00022723"/>
    </source>
</evidence>
<organism evidence="9 10">
    <name type="scientific">Camellia sinensis</name>
    <name type="common">Tea plant</name>
    <name type="synonym">Thea sinensis</name>
    <dbReference type="NCBI Taxonomy" id="4442"/>
    <lineage>
        <taxon>Eukaryota</taxon>
        <taxon>Viridiplantae</taxon>
        <taxon>Streptophyta</taxon>
        <taxon>Embryophyta</taxon>
        <taxon>Tracheophyta</taxon>
        <taxon>Spermatophyta</taxon>
        <taxon>Magnoliopsida</taxon>
        <taxon>eudicotyledons</taxon>
        <taxon>Gunneridae</taxon>
        <taxon>Pentapetalae</taxon>
        <taxon>asterids</taxon>
        <taxon>Ericales</taxon>
        <taxon>Theaceae</taxon>
        <taxon>Camellia</taxon>
    </lineage>
</organism>
<dbReference type="Pfam" id="PF00107">
    <property type="entry name" value="ADH_zinc_N"/>
    <property type="match status" value="1"/>
</dbReference>
<dbReference type="PANTHER" id="PTHR43880:SF58">
    <property type="entry name" value="ALCOHOL DEHYDROGENASE CLASS-3"/>
    <property type="match status" value="1"/>
</dbReference>
<sequence>MIRGFSLVWFPQPSHWFISTLTTRPTRRSVIHVPRRVSGSPFDGSTLSVGNHTKGSAKNFGVTEFVNPEDHDKPIQQAIVDLTDGGVDHSFECIGNVSVMRAALECCHKINNGFHLSSSSRVNSAKKIHSLRIRFLTILGELTLEDPLACYCGCCWCWCRDFHSSFHAGDWLCLERNIIWWFREPSQVPWLVNKYTKKEIKVSEYITHNLTLAEINKEFDLMHEGACLRCMMNMKA</sequence>
<comment type="caution">
    <text evidence="9">The sequence shown here is derived from an EMBL/GenBank/DDBJ whole genome shotgun (WGS) entry which is preliminary data.</text>
</comment>
<dbReference type="InterPro" id="IPR013149">
    <property type="entry name" value="ADH-like_C"/>
</dbReference>
<dbReference type="SUPFAM" id="SSF50129">
    <property type="entry name" value="GroES-like"/>
    <property type="match status" value="1"/>
</dbReference>
<evidence type="ECO:0000313" key="9">
    <source>
        <dbReference type="EMBL" id="KAF5937551.1"/>
    </source>
</evidence>
<comment type="subunit">
    <text evidence="2">Homodimer.</text>
</comment>
<dbReference type="GO" id="GO:0005829">
    <property type="term" value="C:cytosol"/>
    <property type="evidence" value="ECO:0007669"/>
    <property type="project" value="TreeGrafter"/>
</dbReference>
<reference evidence="10" key="1">
    <citation type="journal article" date="2020" name="Nat. Commun.">
        <title>Genome assembly of wild tea tree DASZ reveals pedigree and selection history of tea varieties.</title>
        <authorList>
            <person name="Zhang W."/>
            <person name="Zhang Y."/>
            <person name="Qiu H."/>
            <person name="Guo Y."/>
            <person name="Wan H."/>
            <person name="Zhang X."/>
            <person name="Scossa F."/>
            <person name="Alseekh S."/>
            <person name="Zhang Q."/>
            <person name="Wang P."/>
            <person name="Xu L."/>
            <person name="Schmidt M.H."/>
            <person name="Jia X."/>
            <person name="Li D."/>
            <person name="Zhu A."/>
            <person name="Guo F."/>
            <person name="Chen W."/>
            <person name="Ni D."/>
            <person name="Usadel B."/>
            <person name="Fernie A.R."/>
            <person name="Wen W."/>
        </authorList>
    </citation>
    <scope>NUCLEOTIDE SEQUENCE [LARGE SCALE GENOMIC DNA]</scope>
    <source>
        <strain evidence="10">cv. G240</strain>
    </source>
</reference>
<proteinExistence type="predicted"/>
<accession>A0A7J7GC63</accession>
<feature type="domain" description="Alcohol dehydrogenase-like C-terminal" evidence="8">
    <location>
        <begin position="55"/>
        <end position="109"/>
    </location>
</feature>
<name>A0A7J7GC63_CAMSI</name>
<evidence type="ECO:0000256" key="5">
    <source>
        <dbReference type="ARBA" id="ARBA00022833"/>
    </source>
</evidence>
<dbReference type="Proteomes" id="UP000593564">
    <property type="component" value="Unassembled WGS sequence"/>
</dbReference>
<keyword evidence="10" id="KW-1185">Reference proteome</keyword>
<dbReference type="AlphaFoldDB" id="A0A7J7GC63"/>
<dbReference type="InterPro" id="IPR036291">
    <property type="entry name" value="NAD(P)-bd_dom_sf"/>
</dbReference>
<evidence type="ECO:0000259" key="8">
    <source>
        <dbReference type="Pfam" id="PF00107"/>
    </source>
</evidence>
<evidence type="ECO:0000313" key="10">
    <source>
        <dbReference type="Proteomes" id="UP000593564"/>
    </source>
</evidence>
<dbReference type="PANTHER" id="PTHR43880">
    <property type="entry name" value="ALCOHOL DEHYDROGENASE"/>
    <property type="match status" value="1"/>
</dbReference>